<accession>A0A8T9MXN0</accession>
<dbReference type="InterPro" id="IPR008144">
    <property type="entry name" value="Guanylate_kin-like_dom"/>
</dbReference>
<gene>
    <name evidence="9 11" type="primary">gmk</name>
    <name evidence="11" type="ORF">LVJ77_01045</name>
</gene>
<proteinExistence type="inferred from homology"/>
<dbReference type="InterPro" id="IPR008145">
    <property type="entry name" value="GK/Ca_channel_bsu"/>
</dbReference>
<evidence type="ECO:0000259" key="10">
    <source>
        <dbReference type="PROSITE" id="PS50052"/>
    </source>
</evidence>
<feature type="binding site" evidence="9">
    <location>
        <begin position="14"/>
        <end position="21"/>
    </location>
    <ligand>
        <name>ATP</name>
        <dbReference type="ChEBI" id="CHEBI:30616"/>
    </ligand>
</feature>
<keyword evidence="6 9" id="KW-0418">Kinase</keyword>
<dbReference type="GO" id="GO:0005829">
    <property type="term" value="C:cytosol"/>
    <property type="evidence" value="ECO:0007669"/>
    <property type="project" value="TreeGrafter"/>
</dbReference>
<evidence type="ECO:0000256" key="8">
    <source>
        <dbReference type="ARBA" id="ARBA00030128"/>
    </source>
</evidence>
<dbReference type="EC" id="2.7.4.8" evidence="2 9"/>
<dbReference type="RefSeq" id="WP_027009078.1">
    <property type="nucleotide sequence ID" value="NZ_CP091521.1"/>
</dbReference>
<evidence type="ECO:0000256" key="6">
    <source>
        <dbReference type="ARBA" id="ARBA00022777"/>
    </source>
</evidence>
<reference evidence="11" key="2">
    <citation type="submission" date="2024-09" db="EMBL/GenBank/DDBJ databases">
        <authorList>
            <person name="Veyrier F.J."/>
        </authorList>
    </citation>
    <scope>NUCLEOTIDE SEQUENCE</scope>
    <source>
        <strain evidence="11">17694</strain>
    </source>
</reference>
<organism evidence="11 12">
    <name type="scientific">Conchiformibius kuhniae</name>
    <dbReference type="NCBI Taxonomy" id="211502"/>
    <lineage>
        <taxon>Bacteria</taxon>
        <taxon>Pseudomonadati</taxon>
        <taxon>Pseudomonadota</taxon>
        <taxon>Betaproteobacteria</taxon>
        <taxon>Neisseriales</taxon>
        <taxon>Neisseriaceae</taxon>
        <taxon>Conchiformibius</taxon>
    </lineage>
</organism>
<dbReference type="Gene3D" id="3.30.63.10">
    <property type="entry name" value="Guanylate Kinase phosphate binding domain"/>
    <property type="match status" value="1"/>
</dbReference>
<evidence type="ECO:0000256" key="7">
    <source>
        <dbReference type="ARBA" id="ARBA00022840"/>
    </source>
</evidence>
<protein>
    <recommendedName>
        <fullName evidence="3 9">Guanylate kinase</fullName>
        <ecNumber evidence="2 9">2.7.4.8</ecNumber>
    </recommendedName>
    <alternativeName>
        <fullName evidence="8 9">GMP kinase</fullName>
    </alternativeName>
</protein>
<dbReference type="EMBL" id="CP091521">
    <property type="protein sequence ID" value="UOP04962.1"/>
    <property type="molecule type" value="Genomic_DNA"/>
</dbReference>
<dbReference type="Pfam" id="PF00625">
    <property type="entry name" value="Guanylate_kin"/>
    <property type="match status" value="1"/>
</dbReference>
<dbReference type="Proteomes" id="UP000831534">
    <property type="component" value="Chromosome"/>
</dbReference>
<comment type="function">
    <text evidence="9">Essential for recycling GMP and indirectly, cGMP.</text>
</comment>
<dbReference type="HAMAP" id="MF_00328">
    <property type="entry name" value="Guanylate_kinase"/>
    <property type="match status" value="1"/>
</dbReference>
<dbReference type="SUPFAM" id="SSF52540">
    <property type="entry name" value="P-loop containing nucleoside triphosphate hydrolases"/>
    <property type="match status" value="1"/>
</dbReference>
<evidence type="ECO:0000256" key="2">
    <source>
        <dbReference type="ARBA" id="ARBA00012961"/>
    </source>
</evidence>
<dbReference type="FunFam" id="3.30.63.10:FF:000002">
    <property type="entry name" value="Guanylate kinase 1"/>
    <property type="match status" value="1"/>
</dbReference>
<feature type="domain" description="Guanylate kinase-like" evidence="10">
    <location>
        <begin position="7"/>
        <end position="186"/>
    </location>
</feature>
<evidence type="ECO:0000256" key="1">
    <source>
        <dbReference type="ARBA" id="ARBA00005790"/>
    </source>
</evidence>
<dbReference type="GO" id="GO:0004385">
    <property type="term" value="F:GMP kinase activity"/>
    <property type="evidence" value="ECO:0007669"/>
    <property type="project" value="UniProtKB-UniRule"/>
</dbReference>
<comment type="subcellular location">
    <subcellularLocation>
        <location evidence="9">Cytoplasm</location>
    </subcellularLocation>
</comment>
<dbReference type="CDD" id="cd00071">
    <property type="entry name" value="GMPK"/>
    <property type="match status" value="1"/>
</dbReference>
<dbReference type="SMART" id="SM00072">
    <property type="entry name" value="GuKc"/>
    <property type="match status" value="1"/>
</dbReference>
<evidence type="ECO:0000256" key="9">
    <source>
        <dbReference type="HAMAP-Rule" id="MF_00328"/>
    </source>
</evidence>
<comment type="catalytic activity">
    <reaction evidence="9">
        <text>GMP + ATP = GDP + ADP</text>
        <dbReference type="Rhea" id="RHEA:20780"/>
        <dbReference type="ChEBI" id="CHEBI:30616"/>
        <dbReference type="ChEBI" id="CHEBI:58115"/>
        <dbReference type="ChEBI" id="CHEBI:58189"/>
        <dbReference type="ChEBI" id="CHEBI:456216"/>
        <dbReference type="EC" id="2.7.4.8"/>
    </reaction>
</comment>
<dbReference type="GO" id="GO:0005524">
    <property type="term" value="F:ATP binding"/>
    <property type="evidence" value="ECO:0007669"/>
    <property type="project" value="UniProtKB-UniRule"/>
</dbReference>
<comment type="similarity">
    <text evidence="1 9">Belongs to the guanylate kinase family.</text>
</comment>
<dbReference type="PROSITE" id="PS00856">
    <property type="entry name" value="GUANYLATE_KINASE_1"/>
    <property type="match status" value="1"/>
</dbReference>
<evidence type="ECO:0000256" key="3">
    <source>
        <dbReference type="ARBA" id="ARBA00016296"/>
    </source>
</evidence>
<dbReference type="InterPro" id="IPR017665">
    <property type="entry name" value="Guanylate_kinase"/>
</dbReference>
<keyword evidence="4 9" id="KW-0808">Transferase</keyword>
<keyword evidence="5 9" id="KW-0547">Nucleotide-binding</keyword>
<evidence type="ECO:0000256" key="4">
    <source>
        <dbReference type="ARBA" id="ARBA00022679"/>
    </source>
</evidence>
<evidence type="ECO:0000313" key="11">
    <source>
        <dbReference type="EMBL" id="UOP04962.1"/>
    </source>
</evidence>
<dbReference type="Gene3D" id="3.40.50.300">
    <property type="entry name" value="P-loop containing nucleotide triphosphate hydrolases"/>
    <property type="match status" value="1"/>
</dbReference>
<sequence>MTHPKKGNVFIISAASGTGKTTLVSRLCANPDNRIRVSVSHTTRDPRAGESDGTHYHFVSKQQFMELVGQGAFLEHAEVFGHYYGTGMAGVEDLCNQGFDVILEIDIQGAEQVRRLLPDAVSIFLLPPSLAVLGERLRGRDSDSPEVIARRLLQAEQEIQQAFIFDFVVENHDLDTAEADLLHIFKAHRFSQKQQRTTIEKILQNH</sequence>
<dbReference type="NCBIfam" id="TIGR03263">
    <property type="entry name" value="guanyl_kin"/>
    <property type="match status" value="1"/>
</dbReference>
<keyword evidence="9" id="KW-0963">Cytoplasm</keyword>
<keyword evidence="12" id="KW-1185">Reference proteome</keyword>
<reference evidence="11" key="1">
    <citation type="journal article" date="2022" name="Res Sq">
        <title>Evolution of multicellular longitudinally dividing oral cavity symbionts (Neisseriaceae).</title>
        <authorList>
            <person name="Nyongesa S."/>
            <person name="Weber P."/>
            <person name="Bernet E."/>
            <person name="Pullido F."/>
            <person name="Nieckarz M."/>
            <person name="Delaby M."/>
            <person name="Nieves C."/>
            <person name="Viehboeck T."/>
            <person name="Krause N."/>
            <person name="Rivera-Millot A."/>
            <person name="Nakamura A."/>
            <person name="Vischer N."/>
            <person name="VanNieuwenhze M."/>
            <person name="Brun Y."/>
            <person name="Cava F."/>
            <person name="Bulgheresi S."/>
            <person name="Veyrier F."/>
        </authorList>
    </citation>
    <scope>NUCLEOTIDE SEQUENCE</scope>
    <source>
        <strain evidence="11">17694</strain>
    </source>
</reference>
<dbReference type="InterPro" id="IPR020590">
    <property type="entry name" value="Guanylate_kinase_CS"/>
</dbReference>
<dbReference type="KEGG" id="ckh:LVJ77_01045"/>
<dbReference type="PANTHER" id="PTHR23117:SF13">
    <property type="entry name" value="GUANYLATE KINASE"/>
    <property type="match status" value="1"/>
</dbReference>
<dbReference type="AlphaFoldDB" id="A0A8T9MXN0"/>
<dbReference type="InterPro" id="IPR027417">
    <property type="entry name" value="P-loop_NTPase"/>
</dbReference>
<dbReference type="PROSITE" id="PS50052">
    <property type="entry name" value="GUANYLATE_KINASE_2"/>
    <property type="match status" value="1"/>
</dbReference>
<dbReference type="PANTHER" id="PTHR23117">
    <property type="entry name" value="GUANYLATE KINASE-RELATED"/>
    <property type="match status" value="1"/>
</dbReference>
<evidence type="ECO:0000313" key="12">
    <source>
        <dbReference type="Proteomes" id="UP000831534"/>
    </source>
</evidence>
<evidence type="ECO:0000256" key="5">
    <source>
        <dbReference type="ARBA" id="ARBA00022741"/>
    </source>
</evidence>
<name>A0A8T9MXN0_9NEIS</name>
<keyword evidence="7 9" id="KW-0067">ATP-binding</keyword>